<dbReference type="SUPFAM" id="SSF51445">
    <property type="entry name" value="(Trans)glycosidases"/>
    <property type="match status" value="1"/>
</dbReference>
<feature type="active site" description="Nucleophile" evidence="7">
    <location>
        <position position="319"/>
    </location>
</feature>
<dbReference type="InterPro" id="IPR013529">
    <property type="entry name" value="Glyco_hydro_42_N"/>
</dbReference>
<evidence type="ECO:0000313" key="14">
    <source>
        <dbReference type="Proteomes" id="UP000254807"/>
    </source>
</evidence>
<organism evidence="13 14">
    <name type="scientific">Enterococcus gallinarum</name>
    <dbReference type="NCBI Taxonomy" id="1353"/>
    <lineage>
        <taxon>Bacteria</taxon>
        <taxon>Bacillati</taxon>
        <taxon>Bacillota</taxon>
        <taxon>Bacilli</taxon>
        <taxon>Lactobacillales</taxon>
        <taxon>Enterococcaceae</taxon>
        <taxon>Enterococcus</taxon>
    </lineage>
</organism>
<keyword evidence="9" id="KW-0862">Zinc</keyword>
<dbReference type="PIRSF" id="PIRSF001084">
    <property type="entry name" value="B-galactosidase"/>
    <property type="match status" value="1"/>
</dbReference>
<dbReference type="Pfam" id="PF08532">
    <property type="entry name" value="Glyco_hydro_42M"/>
    <property type="match status" value="1"/>
</dbReference>
<dbReference type="Gene3D" id="3.40.50.880">
    <property type="match status" value="1"/>
</dbReference>
<dbReference type="RefSeq" id="WP_060813984.1">
    <property type="nucleotide sequence ID" value="NZ_JARPZP010000001.1"/>
</dbReference>
<protein>
    <recommendedName>
        <fullName evidence="3 6">Beta-galactosidase</fullName>
        <shortName evidence="6">Beta-gal</shortName>
        <ecNumber evidence="3 6">3.2.1.23</ecNumber>
    </recommendedName>
</protein>
<evidence type="ECO:0000259" key="11">
    <source>
        <dbReference type="Pfam" id="PF08532"/>
    </source>
</evidence>
<reference evidence="13 14" key="1">
    <citation type="submission" date="2018-06" db="EMBL/GenBank/DDBJ databases">
        <authorList>
            <consortium name="Pathogen Informatics"/>
            <person name="Doyle S."/>
        </authorList>
    </citation>
    <scope>NUCLEOTIDE SEQUENCE [LARGE SCALE GENOMIC DNA]</scope>
    <source>
        <strain evidence="13 14">NCTC12360</strain>
    </source>
</reference>
<dbReference type="GO" id="GO:0009341">
    <property type="term" value="C:beta-galactosidase complex"/>
    <property type="evidence" value="ECO:0007669"/>
    <property type="project" value="InterPro"/>
</dbReference>
<dbReference type="Gene3D" id="2.60.40.1180">
    <property type="entry name" value="Golgi alpha-mannosidase II"/>
    <property type="match status" value="1"/>
</dbReference>
<evidence type="ECO:0000259" key="10">
    <source>
        <dbReference type="Pfam" id="PF02449"/>
    </source>
</evidence>
<dbReference type="Pfam" id="PF02449">
    <property type="entry name" value="Glyco_hydro_42"/>
    <property type="match status" value="1"/>
</dbReference>
<proteinExistence type="inferred from homology"/>
<keyword evidence="9" id="KW-0479">Metal-binding</keyword>
<dbReference type="PANTHER" id="PTHR36447">
    <property type="entry name" value="BETA-GALACTOSIDASE GANA"/>
    <property type="match status" value="1"/>
</dbReference>
<evidence type="ECO:0000256" key="7">
    <source>
        <dbReference type="PIRSR" id="PIRSR001084-1"/>
    </source>
</evidence>
<evidence type="ECO:0000256" key="9">
    <source>
        <dbReference type="PIRSR" id="PIRSR001084-3"/>
    </source>
</evidence>
<dbReference type="Gene3D" id="3.20.20.80">
    <property type="entry name" value="Glycosidases"/>
    <property type="match status" value="1"/>
</dbReference>
<evidence type="ECO:0000256" key="3">
    <source>
        <dbReference type="ARBA" id="ARBA00012756"/>
    </source>
</evidence>
<comment type="catalytic activity">
    <reaction evidence="1 6">
        <text>Hydrolysis of terminal non-reducing beta-D-galactose residues in beta-D-galactosides.</text>
        <dbReference type="EC" id="3.2.1.23"/>
    </reaction>
</comment>
<dbReference type="GO" id="GO:0006012">
    <property type="term" value="P:galactose metabolic process"/>
    <property type="evidence" value="ECO:0007669"/>
    <property type="project" value="InterPro"/>
</dbReference>
<feature type="domain" description="Beta-galactosidase C-terminal" evidence="12">
    <location>
        <begin position="625"/>
        <end position="679"/>
    </location>
</feature>
<keyword evidence="4 6" id="KW-0378">Hydrolase</keyword>
<dbReference type="Pfam" id="PF08533">
    <property type="entry name" value="Glyco_hydro_42C"/>
    <property type="match status" value="1"/>
</dbReference>
<feature type="binding site" evidence="9">
    <location>
        <position position="163"/>
    </location>
    <ligand>
        <name>Zn(2+)</name>
        <dbReference type="ChEBI" id="CHEBI:29105"/>
    </ligand>
</feature>
<dbReference type="InterPro" id="IPR013738">
    <property type="entry name" value="Beta_galactosidase_Trimer"/>
</dbReference>
<dbReference type="PANTHER" id="PTHR36447:SF1">
    <property type="entry name" value="BETA-GALACTOSIDASE GANA"/>
    <property type="match status" value="1"/>
</dbReference>
<feature type="binding site" evidence="8">
    <location>
        <position position="114"/>
    </location>
    <ligand>
        <name>substrate</name>
    </ligand>
</feature>
<dbReference type="GO" id="GO:0046872">
    <property type="term" value="F:metal ion binding"/>
    <property type="evidence" value="ECO:0007669"/>
    <property type="project" value="UniProtKB-KW"/>
</dbReference>
<evidence type="ECO:0000256" key="2">
    <source>
        <dbReference type="ARBA" id="ARBA00005940"/>
    </source>
</evidence>
<dbReference type="GO" id="GO:0004565">
    <property type="term" value="F:beta-galactosidase activity"/>
    <property type="evidence" value="ECO:0007669"/>
    <property type="project" value="UniProtKB-EC"/>
</dbReference>
<dbReference type="InterPro" id="IPR013739">
    <property type="entry name" value="Beta_galactosidase_C"/>
</dbReference>
<feature type="domain" description="Beta-galactosidase trimerisation" evidence="11">
    <location>
        <begin position="409"/>
        <end position="613"/>
    </location>
</feature>
<dbReference type="EC" id="3.2.1.23" evidence="3 6"/>
<dbReference type="OrthoDB" id="9800974at2"/>
<dbReference type="InterPro" id="IPR003476">
    <property type="entry name" value="Glyco_hydro_42"/>
</dbReference>
<feature type="binding site" evidence="8">
    <location>
        <position position="327"/>
    </location>
    <ligand>
        <name>substrate</name>
    </ligand>
</feature>
<keyword evidence="14" id="KW-1185">Reference proteome</keyword>
<dbReference type="CDD" id="cd03143">
    <property type="entry name" value="A4_beta-galactosidase_middle_domain"/>
    <property type="match status" value="1"/>
</dbReference>
<feature type="binding site" evidence="9">
    <location>
        <position position="118"/>
    </location>
    <ligand>
        <name>Zn(2+)</name>
        <dbReference type="ChEBI" id="CHEBI:29105"/>
    </ligand>
</feature>
<dbReference type="AlphaFoldDB" id="A0A376H7C2"/>
<dbReference type="InterPro" id="IPR029062">
    <property type="entry name" value="Class_I_gatase-like"/>
</dbReference>
<evidence type="ECO:0000313" key="13">
    <source>
        <dbReference type="EMBL" id="STD85084.1"/>
    </source>
</evidence>
<feature type="domain" description="Glycoside hydrolase family 42 N-terminal" evidence="10">
    <location>
        <begin position="15"/>
        <end position="398"/>
    </location>
</feature>
<dbReference type="Proteomes" id="UP000254807">
    <property type="component" value="Unassembled WGS sequence"/>
</dbReference>
<evidence type="ECO:0000256" key="4">
    <source>
        <dbReference type="ARBA" id="ARBA00022801"/>
    </source>
</evidence>
<evidence type="ECO:0000256" key="5">
    <source>
        <dbReference type="ARBA" id="ARBA00023295"/>
    </source>
</evidence>
<gene>
    <name evidence="13" type="primary">bgaB_4</name>
    <name evidence="13" type="ORF">NCTC12360_03635</name>
</gene>
<dbReference type="InterPro" id="IPR013780">
    <property type="entry name" value="Glyco_hydro_b"/>
</dbReference>
<feature type="binding site" evidence="8">
    <location>
        <position position="152"/>
    </location>
    <ligand>
        <name>substrate</name>
    </ligand>
</feature>
<dbReference type="SUPFAM" id="SSF52317">
    <property type="entry name" value="Class I glutamine amidotransferase-like"/>
    <property type="match status" value="1"/>
</dbReference>
<name>A0A376H7C2_ENTGA</name>
<evidence type="ECO:0000256" key="8">
    <source>
        <dbReference type="PIRSR" id="PIRSR001084-2"/>
    </source>
</evidence>
<evidence type="ECO:0000259" key="12">
    <source>
        <dbReference type="Pfam" id="PF08533"/>
    </source>
</evidence>
<feature type="active site" description="Proton donor" evidence="7">
    <location>
        <position position="153"/>
    </location>
</feature>
<accession>A0A376H7C2</accession>
<sequence>MTNYFFDQRFLHGGDYNPDQWLDYPEILKKDLAYMQKAHINTVTLGVFAWSALEPTEGVYQFDWLDEQFDAIHAMGGNVILATPSGGRPQWLSQKYPEVNRTNAYGQKHTHGFRHNHCYSSPIYREKVRQINTKLAERYGDHPALTMWHISNEYSGECFCEYCQENWRDWLKKKYKNLEALNHAWWMSFWGNRYSDWEQVLPPSPLGEHKVHGMDLDWKRFVTDQTIDFYLNEIVPIRERTPDIPVTTNFMAEGHATQDFIPLEGIDYGKFSQHVDVVSWDSYPDWNNRFEAIATTAMKSAYVHDQYWSLKKQPFLVMECTPSYVNWHQYNKSKRPGVHILSSMQQLAHGSDSTLYFQWRQSRGNSEKFHGAVVSHDDSTNNRVFKEVAEYGARLEKISEIKGTTRKKEVAILFDWESNWALKRGGGFGRPTRRYPQTLQDHYQVFWEQDIPVDILTPEQDFSDYRLVIAPMLYMMTEKTMLKLTSYVEKGGILISSYFTGMVNETDLLYIGGLPQPLKELFGIEALELETLLEDEHNQIDFQDQQFVTKDYSAIIDVLDAEVLSRYQTDFYQGTPAVTKKPFGAGSSYYLAARTNSDFLAAFYQKLIEKLGLRRTAIAEALPEVSIQTRIGGQREYAFIMNFSEKEQQLVLKQPVTDLEKNQQLAGEITLAPYEVRIVYHPSEVH</sequence>
<evidence type="ECO:0000256" key="1">
    <source>
        <dbReference type="ARBA" id="ARBA00001412"/>
    </source>
</evidence>
<comment type="similarity">
    <text evidence="2 6">Belongs to the glycosyl hydrolase 42 family.</text>
</comment>
<dbReference type="InterPro" id="IPR017853">
    <property type="entry name" value="GH"/>
</dbReference>
<evidence type="ECO:0000256" key="6">
    <source>
        <dbReference type="PIRNR" id="PIRNR001084"/>
    </source>
</evidence>
<dbReference type="EMBL" id="UFYW01000001">
    <property type="protein sequence ID" value="STD85084.1"/>
    <property type="molecule type" value="Genomic_DNA"/>
</dbReference>
<keyword evidence="5 6" id="KW-0326">Glycosidase</keyword>
<feature type="binding site" evidence="9">
    <location>
        <position position="160"/>
    </location>
    <ligand>
        <name>Zn(2+)</name>
        <dbReference type="ChEBI" id="CHEBI:29105"/>
    </ligand>
</feature>
<feature type="binding site" evidence="9">
    <location>
        <position position="158"/>
    </location>
    <ligand>
        <name>Zn(2+)</name>
        <dbReference type="ChEBI" id="CHEBI:29105"/>
    </ligand>
</feature>